<name>A0A421B9B5_9PSEU</name>
<dbReference type="Proteomes" id="UP000282454">
    <property type="component" value="Unassembled WGS sequence"/>
</dbReference>
<dbReference type="EMBL" id="RCDD01000001">
    <property type="protein sequence ID" value="RLK60845.1"/>
    <property type="molecule type" value="Genomic_DNA"/>
</dbReference>
<comment type="caution">
    <text evidence="2">The sequence shown here is derived from an EMBL/GenBank/DDBJ whole genome shotgun (WGS) entry which is preliminary data.</text>
</comment>
<dbReference type="InterPro" id="IPR029058">
    <property type="entry name" value="AB_hydrolase_fold"/>
</dbReference>
<dbReference type="SUPFAM" id="SSF53474">
    <property type="entry name" value="alpha/beta-Hydrolases"/>
    <property type="match status" value="1"/>
</dbReference>
<accession>A0A421B9B5</accession>
<protein>
    <submittedName>
        <fullName evidence="2">Chlorophyllase-like protein</fullName>
    </submittedName>
</protein>
<evidence type="ECO:0000313" key="2">
    <source>
        <dbReference type="EMBL" id="RLK60845.1"/>
    </source>
</evidence>
<dbReference type="RefSeq" id="WP_121389621.1">
    <property type="nucleotide sequence ID" value="NZ_RCDD01000001.1"/>
</dbReference>
<evidence type="ECO:0000259" key="1">
    <source>
        <dbReference type="Pfam" id="PF12740"/>
    </source>
</evidence>
<sequence length="271" mass="28230">MARTAKHLLDELARRGPHQVLRGDLALVGMPGVVFTPASGFGLPAVAFGHGWLQPPSRYRGLFRHLASWGIVTAAPGTHVGPLGSARLLAADLRTALDVCAGVRLGDGAISVDPDKLGLAGHSTGAGAAVLAAADDDRVKAVATLAPAQTKPFATDAAQRCSMPSLHVVGGNDLVAPPRSHGELIAQAWGGPTQLRELPKASHLGFAEGRHWSGLLVHGKAEHATHRISRALLTAFFLVHLAGDQTYLPLLSESVKAAPLSYETVPTLSKD</sequence>
<proteinExistence type="predicted"/>
<dbReference type="PANTHER" id="PTHR33428:SF14">
    <property type="entry name" value="CARBOXYLESTERASE TYPE B DOMAIN-CONTAINING PROTEIN"/>
    <property type="match status" value="1"/>
</dbReference>
<feature type="domain" description="PET hydrolase/cutinase-like" evidence="1">
    <location>
        <begin position="14"/>
        <end position="183"/>
    </location>
</feature>
<gene>
    <name evidence="2" type="ORF">CLV68_1359</name>
</gene>
<dbReference type="OrthoDB" id="4772420at2"/>
<dbReference type="Gene3D" id="3.40.50.1820">
    <property type="entry name" value="alpha/beta hydrolase"/>
    <property type="match status" value="1"/>
</dbReference>
<organism evidence="2 3">
    <name type="scientific">Actinokineospora cianjurensis</name>
    <dbReference type="NCBI Taxonomy" id="585224"/>
    <lineage>
        <taxon>Bacteria</taxon>
        <taxon>Bacillati</taxon>
        <taxon>Actinomycetota</taxon>
        <taxon>Actinomycetes</taxon>
        <taxon>Pseudonocardiales</taxon>
        <taxon>Pseudonocardiaceae</taxon>
        <taxon>Actinokineospora</taxon>
    </lineage>
</organism>
<keyword evidence="3" id="KW-1185">Reference proteome</keyword>
<dbReference type="PANTHER" id="PTHR33428">
    <property type="entry name" value="CHLOROPHYLLASE-2, CHLOROPLASTIC"/>
    <property type="match status" value="1"/>
</dbReference>
<dbReference type="InterPro" id="IPR041127">
    <property type="entry name" value="PET_hydrolase/cutinase-like"/>
</dbReference>
<reference evidence="2 3" key="1">
    <citation type="submission" date="2018-10" db="EMBL/GenBank/DDBJ databases">
        <title>Genomic Encyclopedia of Archaeal and Bacterial Type Strains, Phase II (KMG-II): from individual species to whole genera.</title>
        <authorList>
            <person name="Goeker M."/>
        </authorList>
    </citation>
    <scope>NUCLEOTIDE SEQUENCE [LARGE SCALE GENOMIC DNA]</scope>
    <source>
        <strain evidence="2 3">DSM 45657</strain>
    </source>
</reference>
<dbReference type="AlphaFoldDB" id="A0A421B9B5"/>
<dbReference type="Pfam" id="PF12740">
    <property type="entry name" value="PETase"/>
    <property type="match status" value="1"/>
</dbReference>
<evidence type="ECO:0000313" key="3">
    <source>
        <dbReference type="Proteomes" id="UP000282454"/>
    </source>
</evidence>